<dbReference type="InterPro" id="IPR000524">
    <property type="entry name" value="Tscrpt_reg_HTH_GntR"/>
</dbReference>
<evidence type="ECO:0000256" key="3">
    <source>
        <dbReference type="ARBA" id="ARBA00023163"/>
    </source>
</evidence>
<evidence type="ECO:0000313" key="6">
    <source>
        <dbReference type="Proteomes" id="UP001595900"/>
    </source>
</evidence>
<dbReference type="SUPFAM" id="SSF46785">
    <property type="entry name" value="Winged helix' DNA-binding domain"/>
    <property type="match status" value="1"/>
</dbReference>
<accession>A0ABV8Q2V3</accession>
<dbReference type="InterPro" id="IPR036390">
    <property type="entry name" value="WH_DNA-bd_sf"/>
</dbReference>
<sequence>MIRVDDFDPTPVFEQIRAQIAAQILTGALQTEQRLPTVRQLARDLRIAPGTVARAYQLLESEGLVTTGGRAGTRVSIDADQYPDVLDSAFDYADKARVRGLSLEQAVFALTAAWNADITQRRPPEHSAEDLPTGR</sequence>
<dbReference type="Gene3D" id="1.10.10.10">
    <property type="entry name" value="Winged helix-like DNA-binding domain superfamily/Winged helix DNA-binding domain"/>
    <property type="match status" value="1"/>
</dbReference>
<feature type="domain" description="HTH gntR-type" evidence="4">
    <location>
        <begin position="10"/>
        <end position="78"/>
    </location>
</feature>
<evidence type="ECO:0000313" key="5">
    <source>
        <dbReference type="EMBL" id="MFC4241821.1"/>
    </source>
</evidence>
<dbReference type="InterPro" id="IPR036388">
    <property type="entry name" value="WH-like_DNA-bd_sf"/>
</dbReference>
<keyword evidence="1" id="KW-0805">Transcription regulation</keyword>
<reference evidence="6" key="1">
    <citation type="journal article" date="2019" name="Int. J. Syst. Evol. Microbiol.">
        <title>The Global Catalogue of Microorganisms (GCM) 10K type strain sequencing project: providing services to taxonomists for standard genome sequencing and annotation.</title>
        <authorList>
            <consortium name="The Broad Institute Genomics Platform"/>
            <consortium name="The Broad Institute Genome Sequencing Center for Infectious Disease"/>
            <person name="Wu L."/>
            <person name="Ma J."/>
        </authorList>
    </citation>
    <scope>NUCLEOTIDE SEQUENCE [LARGE SCALE GENOMIC DNA]</scope>
    <source>
        <strain evidence="6">CGMCC 1.10363</strain>
    </source>
</reference>
<name>A0ABV8Q2V3_9MICO</name>
<dbReference type="RefSeq" id="WP_390226568.1">
    <property type="nucleotide sequence ID" value="NZ_JBHSCN010000001.1"/>
</dbReference>
<evidence type="ECO:0000256" key="2">
    <source>
        <dbReference type="ARBA" id="ARBA00023125"/>
    </source>
</evidence>
<dbReference type="CDD" id="cd07377">
    <property type="entry name" value="WHTH_GntR"/>
    <property type="match status" value="1"/>
</dbReference>
<dbReference type="Pfam" id="PF00392">
    <property type="entry name" value="GntR"/>
    <property type="match status" value="1"/>
</dbReference>
<dbReference type="PROSITE" id="PS50949">
    <property type="entry name" value="HTH_GNTR"/>
    <property type="match status" value="1"/>
</dbReference>
<proteinExistence type="predicted"/>
<dbReference type="Proteomes" id="UP001595900">
    <property type="component" value="Unassembled WGS sequence"/>
</dbReference>
<dbReference type="PANTHER" id="PTHR38445">
    <property type="entry name" value="HTH-TYPE TRANSCRIPTIONAL REPRESSOR YTRA"/>
    <property type="match status" value="1"/>
</dbReference>
<evidence type="ECO:0000256" key="1">
    <source>
        <dbReference type="ARBA" id="ARBA00023015"/>
    </source>
</evidence>
<keyword evidence="2" id="KW-0238">DNA-binding</keyword>
<dbReference type="SMART" id="SM00345">
    <property type="entry name" value="HTH_GNTR"/>
    <property type="match status" value="1"/>
</dbReference>
<protein>
    <submittedName>
        <fullName evidence="5">GntR family transcriptional regulator</fullName>
    </submittedName>
</protein>
<keyword evidence="3" id="KW-0804">Transcription</keyword>
<gene>
    <name evidence="5" type="ORF">ACFOYW_00430</name>
</gene>
<organism evidence="5 6">
    <name type="scientific">Gryllotalpicola reticulitermitis</name>
    <dbReference type="NCBI Taxonomy" id="1184153"/>
    <lineage>
        <taxon>Bacteria</taxon>
        <taxon>Bacillati</taxon>
        <taxon>Actinomycetota</taxon>
        <taxon>Actinomycetes</taxon>
        <taxon>Micrococcales</taxon>
        <taxon>Microbacteriaceae</taxon>
        <taxon>Gryllotalpicola</taxon>
    </lineage>
</organism>
<dbReference type="PANTHER" id="PTHR38445:SF9">
    <property type="entry name" value="HTH-TYPE TRANSCRIPTIONAL REPRESSOR YTRA"/>
    <property type="match status" value="1"/>
</dbReference>
<evidence type="ECO:0000259" key="4">
    <source>
        <dbReference type="PROSITE" id="PS50949"/>
    </source>
</evidence>
<keyword evidence="6" id="KW-1185">Reference proteome</keyword>
<comment type="caution">
    <text evidence="5">The sequence shown here is derived from an EMBL/GenBank/DDBJ whole genome shotgun (WGS) entry which is preliminary data.</text>
</comment>
<dbReference type="EMBL" id="JBHSCN010000001">
    <property type="protein sequence ID" value="MFC4241821.1"/>
    <property type="molecule type" value="Genomic_DNA"/>
</dbReference>